<comment type="caution">
    <text evidence="7">The sequence shown here is derived from an EMBL/GenBank/DDBJ whole genome shotgun (WGS) entry which is preliminary data.</text>
</comment>
<keyword evidence="3 6" id="KW-0812">Transmembrane</keyword>
<keyword evidence="5 6" id="KW-0472">Membrane</keyword>
<protein>
    <recommendedName>
        <fullName evidence="9">ATP synthase subunit I</fullName>
    </recommendedName>
</protein>
<dbReference type="EMBL" id="WJHE01001118">
    <property type="protein sequence ID" value="MST34637.1"/>
    <property type="molecule type" value="Genomic_DNA"/>
</dbReference>
<dbReference type="Proteomes" id="UP000437736">
    <property type="component" value="Unassembled WGS sequence"/>
</dbReference>
<dbReference type="Pfam" id="PF03899">
    <property type="entry name" value="ATP-synt_I"/>
    <property type="match status" value="1"/>
</dbReference>
<evidence type="ECO:0000256" key="1">
    <source>
        <dbReference type="ARBA" id="ARBA00004651"/>
    </source>
</evidence>
<gene>
    <name evidence="7" type="ORF">GHK86_18150</name>
</gene>
<evidence type="ECO:0000313" key="8">
    <source>
        <dbReference type="Proteomes" id="UP000437736"/>
    </source>
</evidence>
<keyword evidence="4 6" id="KW-1133">Transmembrane helix</keyword>
<sequence length="149" mass="15444">MASETGLTGVLGGFPVLGVERIVRRTLISAVVAGLVAAVVAIVVGYPLIAPGLLLGLALAVLNHRVFQSSAMRYIDPEGSVRRKPFTGSVLARLGLCTAVAIVLLIWVRAMGFGVIAGLAIFQGAMLVNAVVALIHYQRVEIGGGMPRG</sequence>
<comment type="subcellular location">
    <subcellularLocation>
        <location evidence="1">Cell membrane</location>
        <topology evidence="1">Multi-pass membrane protein</topology>
    </subcellularLocation>
</comment>
<name>A0ABW9QXN5_9ACTN</name>
<reference evidence="7 8" key="1">
    <citation type="submission" date="2019-11" db="EMBL/GenBank/DDBJ databases">
        <title>Acidiferrimicrobium australis gen. nov., sp. nov., an acidophilic and obligately heterotrophic, member of the Actinobacteria that catalyses dissimilatory oxido- reduction of iron isolated from metal-rich acidic water in Chile.</title>
        <authorList>
            <person name="Gonzalez D."/>
            <person name="Huber K."/>
            <person name="Hedrich S."/>
            <person name="Rojas-Villalobos C."/>
            <person name="Quatrini R."/>
            <person name="Dinamarca M.A."/>
            <person name="Schwarz A."/>
            <person name="Canales C."/>
            <person name="Nancucheo I."/>
        </authorList>
    </citation>
    <scope>NUCLEOTIDE SEQUENCE [LARGE SCALE GENOMIC DNA]</scope>
    <source>
        <strain evidence="7 8">USS-CCA1</strain>
    </source>
</reference>
<evidence type="ECO:0000256" key="4">
    <source>
        <dbReference type="ARBA" id="ARBA00022989"/>
    </source>
</evidence>
<accession>A0ABW9QXN5</accession>
<dbReference type="InterPro" id="IPR005598">
    <property type="entry name" value="ATP_synth_I"/>
</dbReference>
<evidence type="ECO:0000313" key="7">
    <source>
        <dbReference type="EMBL" id="MST34637.1"/>
    </source>
</evidence>
<organism evidence="7 8">
    <name type="scientific">Acidiferrimicrobium australe</name>
    <dbReference type="NCBI Taxonomy" id="2664430"/>
    <lineage>
        <taxon>Bacteria</taxon>
        <taxon>Bacillati</taxon>
        <taxon>Actinomycetota</taxon>
        <taxon>Acidimicrobiia</taxon>
        <taxon>Acidimicrobiales</taxon>
        <taxon>Acidimicrobiaceae</taxon>
        <taxon>Acidiferrimicrobium</taxon>
    </lineage>
</organism>
<feature type="transmembrane region" description="Helical" evidence="6">
    <location>
        <begin position="88"/>
        <end position="107"/>
    </location>
</feature>
<evidence type="ECO:0000256" key="5">
    <source>
        <dbReference type="ARBA" id="ARBA00023136"/>
    </source>
</evidence>
<keyword evidence="2" id="KW-1003">Cell membrane</keyword>
<evidence type="ECO:0000256" key="2">
    <source>
        <dbReference type="ARBA" id="ARBA00022475"/>
    </source>
</evidence>
<feature type="transmembrane region" description="Helical" evidence="6">
    <location>
        <begin position="26"/>
        <end position="43"/>
    </location>
</feature>
<proteinExistence type="predicted"/>
<feature type="transmembrane region" description="Helical" evidence="6">
    <location>
        <begin position="113"/>
        <end position="137"/>
    </location>
</feature>
<evidence type="ECO:0008006" key="9">
    <source>
        <dbReference type="Google" id="ProtNLM"/>
    </source>
</evidence>
<evidence type="ECO:0000256" key="6">
    <source>
        <dbReference type="SAM" id="Phobius"/>
    </source>
</evidence>
<evidence type="ECO:0000256" key="3">
    <source>
        <dbReference type="ARBA" id="ARBA00022692"/>
    </source>
</evidence>
<keyword evidence="8" id="KW-1185">Reference proteome</keyword>